<keyword evidence="2" id="KW-0805">Transcription regulation</keyword>
<keyword evidence="11" id="KW-1185">Reference proteome</keyword>
<dbReference type="PANTHER" id="PTHR31839:SF42">
    <property type="entry name" value="DEHYDRATION-RESPONSIVE ELEMENT-BINDING PROTEIN 1F"/>
    <property type="match status" value="1"/>
</dbReference>
<evidence type="ECO:0000256" key="3">
    <source>
        <dbReference type="ARBA" id="ARBA00023125"/>
    </source>
</evidence>
<keyword evidence="3" id="KW-0238">DNA-binding</keyword>
<keyword evidence="6" id="KW-0539">Nucleus</keyword>
<feature type="compositionally biased region" description="Low complexity" evidence="8">
    <location>
        <begin position="226"/>
        <end position="255"/>
    </location>
</feature>
<evidence type="ECO:0000256" key="5">
    <source>
        <dbReference type="ARBA" id="ARBA00023163"/>
    </source>
</evidence>
<evidence type="ECO:0000256" key="2">
    <source>
        <dbReference type="ARBA" id="ARBA00023015"/>
    </source>
</evidence>
<evidence type="ECO:0000256" key="1">
    <source>
        <dbReference type="ARBA" id="ARBA00004123"/>
    </source>
</evidence>
<dbReference type="PANTHER" id="PTHR31839">
    <property type="entry name" value="DEHYDRATION-RESPONSIVE ELEMENT-BINDING PROTEIN 1D"/>
    <property type="match status" value="1"/>
</dbReference>
<sequence>MNFEDSYEYSFSSPSSSSYSTDIFSSESDYTSSSSASSPSLLKLVSHKKTSGRKIFKETRHPVYRGVRARKNDKWVCEVREPNSKSRIWLGTHSSAEIAARAHDVAAIALRGESATLNFEDSLWLLPRAKSSSAKDIQLAAAEAVRAFPFPNSKKPSSVAKKTFKSFTSKSTKQTVEIAEEVSATFFDEEALYYMPALIASMAEGMLLDPPQEGYYYEDMESNVDSISSSSQSSSSTDQNCSSESNETSSSSSSTRQLVSSHKKTSGRKKFKETRHPIYRGVRARKNDKWVCEVREPNSKSRIWLGTHSSAEIAARAYDVAAIALRGKSAPLNFEDSLWLLPRPKSSSAKDIQIAAAEVVRAFPFPSCTKPSSIRKKSFKSVTSKSPEETVEVAEKVLATFFDEEALYNMPALIASMAEGMLLDPPVEGYYYDDEVESNVDSSLWSDY</sequence>
<comment type="similarity">
    <text evidence="7">Belongs to the AP2/ERF transcription factor family. ERF subfamily.</text>
</comment>
<evidence type="ECO:0000256" key="6">
    <source>
        <dbReference type="ARBA" id="ARBA00023242"/>
    </source>
</evidence>
<keyword evidence="4" id="KW-0010">Activator</keyword>
<dbReference type="InterPro" id="IPR045277">
    <property type="entry name" value="DRE1A-I"/>
</dbReference>
<feature type="compositionally biased region" description="Basic residues" evidence="8">
    <location>
        <begin position="261"/>
        <end position="273"/>
    </location>
</feature>
<keyword evidence="5" id="KW-0804">Transcription</keyword>
<dbReference type="SUPFAM" id="SSF54171">
    <property type="entry name" value="DNA-binding domain"/>
    <property type="match status" value="2"/>
</dbReference>
<gene>
    <name evidence="10" type="ORF">C5167_045078</name>
</gene>
<name>A0A4Y7LC80_PAPSO</name>
<reference evidence="10 11" key="1">
    <citation type="journal article" date="2018" name="Science">
        <title>The opium poppy genome and morphinan production.</title>
        <authorList>
            <person name="Guo L."/>
            <person name="Winzer T."/>
            <person name="Yang X."/>
            <person name="Li Y."/>
            <person name="Ning Z."/>
            <person name="He Z."/>
            <person name="Teodor R."/>
            <person name="Lu Y."/>
            <person name="Bowser T.A."/>
            <person name="Graham I.A."/>
            <person name="Ye K."/>
        </authorList>
    </citation>
    <scope>NUCLEOTIDE SEQUENCE [LARGE SCALE GENOMIC DNA]</scope>
    <source>
        <strain evidence="11">cv. HN1</strain>
        <tissue evidence="10">Leaves</tissue>
    </source>
</reference>
<evidence type="ECO:0000313" key="10">
    <source>
        <dbReference type="EMBL" id="RZC82292.1"/>
    </source>
</evidence>
<feature type="region of interest" description="Disordered" evidence="8">
    <location>
        <begin position="1"/>
        <end position="40"/>
    </location>
</feature>
<dbReference type="EMBL" id="CM010725">
    <property type="protein sequence ID" value="RZC82292.1"/>
    <property type="molecule type" value="Genomic_DNA"/>
</dbReference>
<dbReference type="InterPro" id="IPR036955">
    <property type="entry name" value="AP2/ERF_dom_sf"/>
</dbReference>
<dbReference type="InterPro" id="IPR016177">
    <property type="entry name" value="DNA-bd_dom_sf"/>
</dbReference>
<evidence type="ECO:0000256" key="7">
    <source>
        <dbReference type="ARBA" id="ARBA00024343"/>
    </source>
</evidence>
<evidence type="ECO:0000259" key="9">
    <source>
        <dbReference type="PROSITE" id="PS51032"/>
    </source>
</evidence>
<dbReference type="InterPro" id="IPR001471">
    <property type="entry name" value="AP2/ERF_dom"/>
</dbReference>
<evidence type="ECO:0000256" key="8">
    <source>
        <dbReference type="SAM" id="MobiDB-lite"/>
    </source>
</evidence>
<accession>A0A4Y7LC80</accession>
<dbReference type="PRINTS" id="PR00367">
    <property type="entry name" value="ETHRSPELEMNT"/>
</dbReference>
<evidence type="ECO:0000313" key="11">
    <source>
        <dbReference type="Proteomes" id="UP000316621"/>
    </source>
</evidence>
<dbReference type="Gramene" id="RZC82292">
    <property type="protein sequence ID" value="RZC82292"/>
    <property type="gene ID" value="C5167_045078"/>
</dbReference>
<evidence type="ECO:0000256" key="4">
    <source>
        <dbReference type="ARBA" id="ARBA00023159"/>
    </source>
</evidence>
<dbReference type="PROSITE" id="PS51032">
    <property type="entry name" value="AP2_ERF"/>
    <property type="match status" value="2"/>
</dbReference>
<dbReference type="Proteomes" id="UP000316621">
    <property type="component" value="Chromosome 11"/>
</dbReference>
<dbReference type="CDD" id="cd00018">
    <property type="entry name" value="AP2"/>
    <property type="match status" value="2"/>
</dbReference>
<dbReference type="SMART" id="SM00380">
    <property type="entry name" value="AP2"/>
    <property type="match status" value="2"/>
</dbReference>
<protein>
    <recommendedName>
        <fullName evidence="9">AP2/ERF domain-containing protein</fullName>
    </recommendedName>
</protein>
<dbReference type="GO" id="GO:0003677">
    <property type="term" value="F:DNA binding"/>
    <property type="evidence" value="ECO:0007669"/>
    <property type="project" value="UniProtKB-KW"/>
</dbReference>
<dbReference type="GO" id="GO:0005634">
    <property type="term" value="C:nucleus"/>
    <property type="evidence" value="ECO:0007669"/>
    <property type="project" value="UniProtKB-SubCell"/>
</dbReference>
<dbReference type="Gene3D" id="3.30.730.10">
    <property type="entry name" value="AP2/ERF domain"/>
    <property type="match status" value="2"/>
</dbReference>
<feature type="domain" description="AP2/ERF" evidence="9">
    <location>
        <begin position="278"/>
        <end position="335"/>
    </location>
</feature>
<comment type="subcellular location">
    <subcellularLocation>
        <location evidence="1">Nucleus</location>
    </subcellularLocation>
</comment>
<dbReference type="OMA" id="YEDMESN"/>
<organism evidence="10 11">
    <name type="scientific">Papaver somniferum</name>
    <name type="common">Opium poppy</name>
    <dbReference type="NCBI Taxonomy" id="3469"/>
    <lineage>
        <taxon>Eukaryota</taxon>
        <taxon>Viridiplantae</taxon>
        <taxon>Streptophyta</taxon>
        <taxon>Embryophyta</taxon>
        <taxon>Tracheophyta</taxon>
        <taxon>Spermatophyta</taxon>
        <taxon>Magnoliopsida</taxon>
        <taxon>Ranunculales</taxon>
        <taxon>Papaveraceae</taxon>
        <taxon>Papaveroideae</taxon>
        <taxon>Papaver</taxon>
    </lineage>
</organism>
<dbReference type="Pfam" id="PF00847">
    <property type="entry name" value="AP2"/>
    <property type="match status" value="2"/>
</dbReference>
<feature type="domain" description="AP2/ERF" evidence="9">
    <location>
        <begin position="63"/>
        <end position="120"/>
    </location>
</feature>
<dbReference type="AlphaFoldDB" id="A0A4Y7LC80"/>
<dbReference type="GO" id="GO:0003700">
    <property type="term" value="F:DNA-binding transcription factor activity"/>
    <property type="evidence" value="ECO:0007669"/>
    <property type="project" value="InterPro"/>
</dbReference>
<feature type="region of interest" description="Disordered" evidence="8">
    <location>
        <begin position="226"/>
        <end position="277"/>
    </location>
</feature>
<proteinExistence type="inferred from homology"/>